<evidence type="ECO:0000256" key="5">
    <source>
        <dbReference type="ARBA" id="ARBA00023157"/>
    </source>
</evidence>
<evidence type="ECO:0000256" key="6">
    <source>
        <dbReference type="ARBA" id="ARBA00023295"/>
    </source>
</evidence>
<evidence type="ECO:0000256" key="3">
    <source>
        <dbReference type="ARBA" id="ARBA00022729"/>
    </source>
</evidence>
<keyword evidence="3 8" id="KW-0732">Signal</keyword>
<dbReference type="SUPFAM" id="SSF49899">
    <property type="entry name" value="Concanavalin A-like lectins/glucanases"/>
    <property type="match status" value="1"/>
</dbReference>
<dbReference type="InterPro" id="IPR023296">
    <property type="entry name" value="Glyco_hydro_beta-prop_sf"/>
</dbReference>
<dbReference type="CDD" id="cd18832">
    <property type="entry name" value="GH43_GsAbnA-like"/>
    <property type="match status" value="1"/>
</dbReference>
<dbReference type="InterPro" id="IPR013320">
    <property type="entry name" value="ConA-like_dom_sf"/>
</dbReference>
<evidence type="ECO:0000256" key="8">
    <source>
        <dbReference type="SAM" id="SignalP"/>
    </source>
</evidence>
<feature type="compositionally biased region" description="Low complexity" evidence="7">
    <location>
        <begin position="67"/>
        <end position="93"/>
    </location>
</feature>
<dbReference type="Gene3D" id="2.115.10.20">
    <property type="entry name" value="Glycosyl hydrolase domain, family 43"/>
    <property type="match status" value="1"/>
</dbReference>
<dbReference type="PANTHER" id="PTHR43301:SF3">
    <property type="entry name" value="ARABINAN ENDO-1,5-ALPHA-L-ARABINOSIDASE A-RELATED"/>
    <property type="match status" value="1"/>
</dbReference>
<evidence type="ECO:0000256" key="1">
    <source>
        <dbReference type="ARBA" id="ARBA00004834"/>
    </source>
</evidence>
<dbReference type="Gene3D" id="2.40.128.10">
    <property type="match status" value="1"/>
</dbReference>
<dbReference type="InterPro" id="IPR006710">
    <property type="entry name" value="Glyco_hydro_43"/>
</dbReference>
<organism evidence="10 11">
    <name type="scientific">Paenibacillus hunanensis</name>
    <dbReference type="NCBI Taxonomy" id="539262"/>
    <lineage>
        <taxon>Bacteria</taxon>
        <taxon>Bacillati</taxon>
        <taxon>Bacillota</taxon>
        <taxon>Bacilli</taxon>
        <taxon>Bacillales</taxon>
        <taxon>Paenibacillaceae</taxon>
        <taxon>Paenibacillus</taxon>
    </lineage>
</organism>
<reference evidence="10 11" key="1">
    <citation type="submission" date="2023-07" db="EMBL/GenBank/DDBJ databases">
        <title>Genomic Encyclopedia of Type Strains, Phase IV (KMG-IV): sequencing the most valuable type-strain genomes for metagenomic binning, comparative biology and taxonomic classification.</title>
        <authorList>
            <person name="Goeker M."/>
        </authorList>
    </citation>
    <scope>NUCLEOTIDE SEQUENCE [LARGE SCALE GENOMIC DNA]</scope>
    <source>
        <strain evidence="10 11">DSM 22170</strain>
    </source>
</reference>
<dbReference type="Pfam" id="PF04616">
    <property type="entry name" value="Glyco_hydro_43"/>
    <property type="match status" value="1"/>
</dbReference>
<comment type="pathway">
    <text evidence="1">Glycan metabolism; L-arabinan degradation.</text>
</comment>
<dbReference type="Gene3D" id="2.60.120.200">
    <property type="match status" value="1"/>
</dbReference>
<protein>
    <submittedName>
        <fullName evidence="10">Arabinan endo-1,5-alpha-L-arabinosidase</fullName>
        <ecNumber evidence="10">3.2.1.99</ecNumber>
    </submittedName>
</protein>
<dbReference type="InterPro" id="IPR046780">
    <property type="entry name" value="aBig_2"/>
</dbReference>
<dbReference type="EMBL" id="JAVDQH010000010">
    <property type="protein sequence ID" value="MDR6244868.1"/>
    <property type="molecule type" value="Genomic_DNA"/>
</dbReference>
<evidence type="ECO:0000259" key="9">
    <source>
        <dbReference type="SMART" id="SM00560"/>
    </source>
</evidence>
<dbReference type="Pfam" id="PF20578">
    <property type="entry name" value="aBig_2"/>
    <property type="match status" value="1"/>
</dbReference>
<dbReference type="InterPro" id="IPR032291">
    <property type="entry name" value="Abn2_C"/>
</dbReference>
<evidence type="ECO:0000256" key="7">
    <source>
        <dbReference type="SAM" id="MobiDB-lite"/>
    </source>
</evidence>
<keyword evidence="4 10" id="KW-0378">Hydrolase</keyword>
<evidence type="ECO:0000256" key="2">
    <source>
        <dbReference type="ARBA" id="ARBA00009865"/>
    </source>
</evidence>
<dbReference type="EC" id="3.2.1.99" evidence="10"/>
<feature type="domain" description="LamG-like jellyroll fold" evidence="9">
    <location>
        <begin position="709"/>
        <end position="842"/>
    </location>
</feature>
<proteinExistence type="inferred from homology"/>
<dbReference type="Proteomes" id="UP001185028">
    <property type="component" value="Unassembled WGS sequence"/>
</dbReference>
<sequence>MTSSFRKQAASTAIAATLVIPMLLPSTTILAAPVSHPSVKVVPAPLLAQPAAGDDDTFAAAEASDGAMTSTASSSPATPSTASNTATSNPSSAAKTATTAPVYQEASVHDPSVIKVGNEFYIFGSHLASAKSSDLMNWSMISSGVADGNPLIPNVTTELKDALSWAQSDTLWAADVIQLADGKFYMYYNACKGDSPRSAMGIAVADRIEGPYRDKGIFLKSGMWDQISEDGTIYDARIHPNTVDPDVFYDKDGKLWMVYGSYSGGIFVMQMDPVTGKPLPDQGYGKKLIGGNHSRIEGAYMLYSPQTDYYYMFLSFGGLDANGGYNLRVVRSKTPDGPFYDAAGNDMTTVKADPSKPLFDDVSIEPYGVKIIGNYQFQRQIGDPGTGSGVGAVSPGHNSAYYDEQTGRYFLIFHSRFPGRGEEHEVRTHEMFMNADGWLTVAPYRYAGEQNPQAKVRVSEIVGDYQWITQDKHISADIHHAVSATLNADGTITGDVNGTWQLQGNNTARLTVAGTLYTGVFLHETNADSGKTVLTLTALSKAGTSVWGSQLEVQKDKQLVSAVDKDLSVGNTEGIFYDLNLPVSGTRGVQISWHSNQPEIISDTGKVTRPAAGTGNARVTLIATITKNGAKKNKNFKVTVLEQARGPLLGQYTFNESSGTTVVDSTYNHYDGTLIGGVTRDVYGQSGAGITLDGAGGYVALPGTITDAEDYTFASWVKWNGGAAWQRILDFGDGMNAFMFLTPSQGTGMQFTIHQNNTDQSMITPSPLPTGQWVHVAVTLSGHTGKLYINGKLAGSNDAMTFNPHDLMTREAYLGKSRFAADAYFKGSLDEVSMYNRALSEQEIGELAK</sequence>
<evidence type="ECO:0000313" key="11">
    <source>
        <dbReference type="Proteomes" id="UP001185028"/>
    </source>
</evidence>
<gene>
    <name evidence="10" type="ORF">JOC58_002765</name>
</gene>
<evidence type="ECO:0000313" key="10">
    <source>
        <dbReference type="EMBL" id="MDR6244868.1"/>
    </source>
</evidence>
<accession>A0ABU1J311</accession>
<dbReference type="SMART" id="SM00560">
    <property type="entry name" value="LamGL"/>
    <property type="match status" value="1"/>
</dbReference>
<feature type="signal peptide" evidence="8">
    <location>
        <begin position="1"/>
        <end position="31"/>
    </location>
</feature>
<dbReference type="Pfam" id="PF13385">
    <property type="entry name" value="Laminin_G_3"/>
    <property type="match status" value="1"/>
</dbReference>
<dbReference type="GO" id="GO:0046558">
    <property type="term" value="F:arabinan endo-1,5-alpha-L-arabinosidase activity"/>
    <property type="evidence" value="ECO:0007669"/>
    <property type="project" value="UniProtKB-EC"/>
</dbReference>
<name>A0ABU1J311_9BACL</name>
<dbReference type="InterPro" id="IPR006558">
    <property type="entry name" value="LamG-like"/>
</dbReference>
<feature type="chain" id="PRO_5046943266" evidence="8">
    <location>
        <begin position="32"/>
        <end position="849"/>
    </location>
</feature>
<keyword evidence="6 10" id="KW-0326">Glycosidase</keyword>
<dbReference type="SUPFAM" id="SSF75005">
    <property type="entry name" value="Arabinanase/levansucrase/invertase"/>
    <property type="match status" value="1"/>
</dbReference>
<comment type="caution">
    <text evidence="10">The sequence shown here is derived from an EMBL/GenBank/DDBJ whole genome shotgun (WGS) entry which is preliminary data.</text>
</comment>
<keyword evidence="5" id="KW-1015">Disulfide bond</keyword>
<feature type="region of interest" description="Disordered" evidence="7">
    <location>
        <begin position="63"/>
        <end position="93"/>
    </location>
</feature>
<keyword evidence="11" id="KW-1185">Reference proteome</keyword>
<comment type="similarity">
    <text evidence="2">Belongs to the glycosyl hydrolase 43 family.</text>
</comment>
<evidence type="ECO:0000256" key="4">
    <source>
        <dbReference type="ARBA" id="ARBA00022801"/>
    </source>
</evidence>
<dbReference type="PANTHER" id="PTHR43301">
    <property type="entry name" value="ARABINAN ENDO-1,5-ALPHA-L-ARABINOSIDASE"/>
    <property type="match status" value="1"/>
</dbReference>
<dbReference type="Pfam" id="PF16369">
    <property type="entry name" value="GH43_C"/>
    <property type="match status" value="1"/>
</dbReference>
<dbReference type="InterPro" id="IPR050727">
    <property type="entry name" value="GH43_arabinanases"/>
</dbReference>